<dbReference type="Proteomes" id="UP000179242">
    <property type="component" value="Unassembled WGS sequence"/>
</dbReference>
<evidence type="ECO:0000313" key="1">
    <source>
        <dbReference type="EMBL" id="OGC40480.1"/>
    </source>
</evidence>
<comment type="caution">
    <text evidence="1">The sequence shown here is derived from an EMBL/GenBank/DDBJ whole genome shotgun (WGS) entry which is preliminary data.</text>
</comment>
<evidence type="ECO:0008006" key="3">
    <source>
        <dbReference type="Google" id="ProtNLM"/>
    </source>
</evidence>
<dbReference type="EMBL" id="MEUJ01000004">
    <property type="protein sequence ID" value="OGC40480.1"/>
    <property type="molecule type" value="Genomic_DNA"/>
</dbReference>
<gene>
    <name evidence="1" type="ORF">A2438_04395</name>
</gene>
<name>A0A1F4U6M8_UNCSA</name>
<accession>A0A1F4U6M8</accession>
<proteinExistence type="predicted"/>
<evidence type="ECO:0000313" key="2">
    <source>
        <dbReference type="Proteomes" id="UP000179242"/>
    </source>
</evidence>
<organism evidence="1 2">
    <name type="scientific">candidate division WOR-1 bacterium RIFOXYC2_FULL_46_14</name>
    <dbReference type="NCBI Taxonomy" id="1802587"/>
    <lineage>
        <taxon>Bacteria</taxon>
        <taxon>Bacillati</taxon>
        <taxon>Saganbacteria</taxon>
    </lineage>
</organism>
<protein>
    <recommendedName>
        <fullName evidence="3">SpoVT-AbrB domain-containing protein</fullName>
    </recommendedName>
</protein>
<sequence length="90" mass="10113">MVEFKEDIKIIEEKQKEGITIPDSYLKRFGLSGGKIMVLGIPGGITLRKIYSAPEETIKRTIDNIRAIAKEKKITKAAVERAIKAVRKTK</sequence>
<dbReference type="AlphaFoldDB" id="A0A1F4U6M8"/>
<reference evidence="1 2" key="1">
    <citation type="journal article" date="2016" name="Nat. Commun.">
        <title>Thousands of microbial genomes shed light on interconnected biogeochemical processes in an aquifer system.</title>
        <authorList>
            <person name="Anantharaman K."/>
            <person name="Brown C.T."/>
            <person name="Hug L.A."/>
            <person name="Sharon I."/>
            <person name="Castelle C.J."/>
            <person name="Probst A.J."/>
            <person name="Thomas B.C."/>
            <person name="Singh A."/>
            <person name="Wilkins M.J."/>
            <person name="Karaoz U."/>
            <person name="Brodie E.L."/>
            <person name="Williams K.H."/>
            <person name="Hubbard S.S."/>
            <person name="Banfield J.F."/>
        </authorList>
    </citation>
    <scope>NUCLEOTIDE SEQUENCE [LARGE SCALE GENOMIC DNA]</scope>
</reference>